<comment type="similarity">
    <text evidence="1">Belongs to the DDAH family.</text>
</comment>
<dbReference type="Gene3D" id="3.75.10.10">
    <property type="entry name" value="L-arginine/glycine Amidinotransferase, Chain A"/>
    <property type="match status" value="1"/>
</dbReference>
<keyword evidence="5" id="KW-1185">Reference proteome</keyword>
<dbReference type="GO" id="GO:0045429">
    <property type="term" value="P:positive regulation of nitric oxide biosynthetic process"/>
    <property type="evidence" value="ECO:0007669"/>
    <property type="project" value="TreeGrafter"/>
</dbReference>
<dbReference type="GO" id="GO:0006525">
    <property type="term" value="P:arginine metabolic process"/>
    <property type="evidence" value="ECO:0007669"/>
    <property type="project" value="TreeGrafter"/>
</dbReference>
<evidence type="ECO:0000256" key="2">
    <source>
        <dbReference type="ARBA" id="ARBA00022801"/>
    </source>
</evidence>
<comment type="caution">
    <text evidence="4">The sequence shown here is derived from an EMBL/GenBank/DDBJ whole genome shotgun (WGS) entry which is preliminary data.</text>
</comment>
<evidence type="ECO:0000256" key="3">
    <source>
        <dbReference type="PIRSR" id="PIRSR633199-1"/>
    </source>
</evidence>
<evidence type="ECO:0000313" key="4">
    <source>
        <dbReference type="EMBL" id="THV41655.1"/>
    </source>
</evidence>
<dbReference type="EMBL" id="STGY01000042">
    <property type="protein sequence ID" value="THV41655.1"/>
    <property type="molecule type" value="Genomic_DNA"/>
</dbReference>
<protein>
    <submittedName>
        <fullName evidence="4">Amidinotransferase</fullName>
    </submittedName>
</protein>
<reference evidence="5" key="1">
    <citation type="submission" date="2019-04" db="EMBL/GenBank/DDBJ databases">
        <title>Nocardioides xinjiangensis sp. nov.</title>
        <authorList>
            <person name="Liu S."/>
        </authorList>
    </citation>
    <scope>NUCLEOTIDE SEQUENCE [LARGE SCALE GENOMIC DNA]</scope>
    <source>
        <strain evidence="5">18</strain>
    </source>
</reference>
<evidence type="ECO:0000256" key="1">
    <source>
        <dbReference type="ARBA" id="ARBA00008532"/>
    </source>
</evidence>
<dbReference type="AlphaFoldDB" id="A0A4S8QFE9"/>
<keyword evidence="4" id="KW-0808">Transferase</keyword>
<organism evidence="4 5">
    <name type="scientific">Glycomyces buryatensis</name>
    <dbReference type="NCBI Taxonomy" id="2570927"/>
    <lineage>
        <taxon>Bacteria</taxon>
        <taxon>Bacillati</taxon>
        <taxon>Actinomycetota</taxon>
        <taxon>Actinomycetes</taxon>
        <taxon>Glycomycetales</taxon>
        <taxon>Glycomycetaceae</taxon>
        <taxon>Glycomyces</taxon>
    </lineage>
</organism>
<accession>A0A4S8QFE9</accession>
<dbReference type="Proteomes" id="UP000308760">
    <property type="component" value="Unassembled WGS sequence"/>
</dbReference>
<sequence>MCKPAYYAVEYAINPWMDTSTPVDTALACAQWNTLAAVYTELGHEVLHIEPEPGLPDMVYAANGAFAVDGIAYGARFRYPERSPEADSHEKWYRAATWTVIKPEHTNEGEGDFTYLPGRELILAGWGFRTDARAHAEAADVFGHPVVSLKLVDPRYYHLDTALAPLDDDRIAYYPDAFAPGSRLLLERLFPDAVIADADDAAAFGLNFVSDGANVVVNAEAVGMQRKLSGAGYEPVPVDLSELKKGGGSVKCCTAELRR</sequence>
<dbReference type="SUPFAM" id="SSF55909">
    <property type="entry name" value="Pentein"/>
    <property type="match status" value="1"/>
</dbReference>
<dbReference type="OrthoDB" id="9814070at2"/>
<dbReference type="PANTHER" id="PTHR12737">
    <property type="entry name" value="DIMETHYLARGININE DIMETHYLAMINOHYDROLASE"/>
    <property type="match status" value="1"/>
</dbReference>
<proteinExistence type="inferred from homology"/>
<dbReference type="PANTHER" id="PTHR12737:SF9">
    <property type="entry name" value="DIMETHYLARGININASE"/>
    <property type="match status" value="1"/>
</dbReference>
<reference evidence="4 5" key="2">
    <citation type="submission" date="2019-05" db="EMBL/GenBank/DDBJ databases">
        <title>Glycomyces buryatensis sp. nov.</title>
        <authorList>
            <person name="Nikitina E."/>
        </authorList>
    </citation>
    <scope>NUCLEOTIDE SEQUENCE [LARGE SCALE GENOMIC DNA]</scope>
    <source>
        <strain evidence="4 5">18</strain>
    </source>
</reference>
<feature type="active site" description="Nucleophile" evidence="3">
    <location>
        <position position="252"/>
    </location>
</feature>
<dbReference type="GO" id="GO:0016403">
    <property type="term" value="F:dimethylargininase activity"/>
    <property type="evidence" value="ECO:0007669"/>
    <property type="project" value="TreeGrafter"/>
</dbReference>
<dbReference type="GO" id="GO:0016597">
    <property type="term" value="F:amino acid binding"/>
    <property type="evidence" value="ECO:0007669"/>
    <property type="project" value="TreeGrafter"/>
</dbReference>
<dbReference type="GO" id="GO:0000052">
    <property type="term" value="P:citrulline metabolic process"/>
    <property type="evidence" value="ECO:0007669"/>
    <property type="project" value="TreeGrafter"/>
</dbReference>
<dbReference type="InterPro" id="IPR033199">
    <property type="entry name" value="DDAH-like"/>
</dbReference>
<dbReference type="NCBIfam" id="NF045659">
    <property type="entry name" value="DiMArgaseDdahMtb"/>
    <property type="match status" value="1"/>
</dbReference>
<gene>
    <name evidence="4" type="ORF">FAB82_10735</name>
</gene>
<feature type="active site" description="Proton donor" evidence="3">
    <location>
        <position position="158"/>
    </location>
</feature>
<dbReference type="GO" id="GO:0016740">
    <property type="term" value="F:transferase activity"/>
    <property type="evidence" value="ECO:0007669"/>
    <property type="project" value="UniProtKB-KW"/>
</dbReference>
<name>A0A4S8QFE9_9ACTN</name>
<evidence type="ECO:0000313" key="5">
    <source>
        <dbReference type="Proteomes" id="UP000308760"/>
    </source>
</evidence>
<keyword evidence="2" id="KW-0378">Hydrolase</keyword>